<dbReference type="Proteomes" id="UP000186176">
    <property type="component" value="Unassembled WGS sequence"/>
</dbReference>
<evidence type="ECO:0000256" key="1">
    <source>
        <dbReference type="SAM" id="Coils"/>
    </source>
</evidence>
<dbReference type="VEuPathDB" id="CryptoDB:cubi_00764"/>
<proteinExistence type="predicted"/>
<feature type="coiled-coil region" evidence="1">
    <location>
        <begin position="554"/>
        <end position="602"/>
    </location>
</feature>
<sequence length="1233" mass="142254">MRIVSLTIPKPTLNNEDEIRSISLTIKSRNNGMHMIDSWPYAFPRYKYDLDDMLEISIYYKIKNSSSTNTGSSDEINLHSVVYFPCILLDEIDKKGKKQWILGLDRFHDNTSKLITDKSIDNALKEIKLMEEKARKSFKISKIYLIFYSCNNTVLNIEEQLSGSYINSQGLITQNKDQEKKLYGLVSKPFATDVAIDKSKHKNNVGILPDDSVSRISAKTSNSNTVSRTNLIKQNITENCDNLSDAIDMINKYRSRSKGSLTTIKSIDHGNNFNINNNNKKNTNNSTQIVNSTIKSSSYSRNINELDISKVKSQEELTITLSKLNEKDYGILNSVDTASIISKTISTNTQKYLEEKKELQERLFILQYYFSIWIQTTRKEKNIKKSKKNVKIMSGLINLLRVFENNQRFKKMMFIQALKFNSFRKNLLNKQFELEKISNEKNILAEKLNVIISDSSEKIQKMNENMLIKEKDVFELRKKLEYYDNINSELKEQTEIIQNENKRLLSQIKELNQYIEDKEKTMEAEKVKNGKEKLELEIIIDRRKKEYSRQLEEIHHLNTEISKLKNIINTEENKKVTLKVENEELKKKLLSLEEEKINIMNEFNQSFLAKSKENEELYIENIKYKEDNELLIKNNNRLADENNNYIKICEDLKNEKSSLIGSVYDLINQIENEKIERIQELENSRMLFQSINNRGGYNRKQIVNLCHTEIEEEEEEEDYEDLKLEDLKNTIKKGRKKENEIRRNKSDIVIGVNYIEIIGEKFDNNKLVKLGCIEIKGEEDIILKRMIREVRLEFYDDEYENIKLKNEQIMDLSERVKVLTDEMKKLKEREREIQEKDEKWEDNEKEESIHDEMEVNLDDTEKIIGSATEMFKLALRNIKINSQRFVRTENNNENENERQKMSKFGMEGDDIKGYDVKDNVSEILEKGFYNRDEKDDMKVNDDQMLMIVPSEFSFNSNYCNRNAESSLSLSSSSSSSTMLKKVNDEHLGNYHQYTIENNNINNSCNESNKTVANISESNTFGGNMFKAGYDKIVSSISSALTSATASTTPGSVLGSGSGSGSVSVSRSGSGSVSRLGSGKGSPMVIKGNEMSYSQMTKNNPIILQFPMMRSSSQSPAILSRSNSMRYSNNNNNNNNNNLNNNINMNNILSSSNSIIGVNKGKVISGGNNNNSNIGGYYYQYNTGEVIYKGIINSNNKNINSSNFIGEENSYQKRYSSIPRQNIKTVPPPFFPRN</sequence>
<name>A0A1J4MAX7_9CRYT</name>
<feature type="coiled-coil region" evidence="1">
    <location>
        <begin position="802"/>
        <end position="846"/>
    </location>
</feature>
<gene>
    <name evidence="3" type="ORF">cubi_00764</name>
</gene>
<keyword evidence="1" id="KW-0175">Coiled coil</keyword>
<dbReference type="RefSeq" id="XP_028873221.1">
    <property type="nucleotide sequence ID" value="XM_029017777.1"/>
</dbReference>
<accession>A0A1J4MAX7</accession>
<dbReference type="OrthoDB" id="343953at2759"/>
<dbReference type="AlphaFoldDB" id="A0A1J4MAX7"/>
<evidence type="ECO:0000313" key="4">
    <source>
        <dbReference type="Proteomes" id="UP000186176"/>
    </source>
</evidence>
<comment type="caution">
    <text evidence="3">The sequence shown here is derived from an EMBL/GenBank/DDBJ whole genome shotgun (WGS) entry which is preliminary data.</text>
</comment>
<feature type="compositionally biased region" description="Low complexity" evidence="2">
    <location>
        <begin position="1060"/>
        <end position="1076"/>
    </location>
</feature>
<feature type="region of interest" description="Disordered" evidence="2">
    <location>
        <begin position="1045"/>
        <end position="1082"/>
    </location>
</feature>
<evidence type="ECO:0000256" key="2">
    <source>
        <dbReference type="SAM" id="MobiDB-lite"/>
    </source>
</evidence>
<organism evidence="3 4">
    <name type="scientific">Cryptosporidium ubiquitum</name>
    <dbReference type="NCBI Taxonomy" id="857276"/>
    <lineage>
        <taxon>Eukaryota</taxon>
        <taxon>Sar</taxon>
        <taxon>Alveolata</taxon>
        <taxon>Apicomplexa</taxon>
        <taxon>Conoidasida</taxon>
        <taxon>Coccidia</taxon>
        <taxon>Eucoccidiorida</taxon>
        <taxon>Eimeriorina</taxon>
        <taxon>Cryptosporidiidae</taxon>
        <taxon>Cryptosporidium</taxon>
    </lineage>
</organism>
<reference evidence="3 4" key="1">
    <citation type="submission" date="2016-10" db="EMBL/GenBank/DDBJ databases">
        <title>Reductive evolution of mitochondrial metabolism and differential evolution of invasion-related proteins in Cryptosporidium.</title>
        <authorList>
            <person name="Liu S."/>
            <person name="Roellig D.M."/>
            <person name="Guo Y."/>
            <person name="Li N."/>
            <person name="Frace M.A."/>
            <person name="Tang K."/>
            <person name="Zhang L."/>
            <person name="Feng Y."/>
            <person name="Xiao L."/>
        </authorList>
    </citation>
    <scope>NUCLEOTIDE SEQUENCE [LARGE SCALE GENOMIC DNA]</scope>
    <source>
        <strain evidence="3">39726</strain>
    </source>
</reference>
<protein>
    <submittedName>
        <fullName evidence="3">Uncharacterized protein</fullName>
    </submittedName>
</protein>
<dbReference type="EMBL" id="LRBP01000029">
    <property type="protein sequence ID" value="OII71386.1"/>
    <property type="molecule type" value="Genomic_DNA"/>
</dbReference>
<keyword evidence="4" id="KW-1185">Reference proteome</keyword>
<feature type="coiled-coil region" evidence="1">
    <location>
        <begin position="710"/>
        <end position="744"/>
    </location>
</feature>
<dbReference type="GeneID" id="39977556"/>
<evidence type="ECO:0000313" key="3">
    <source>
        <dbReference type="EMBL" id="OII71386.1"/>
    </source>
</evidence>
<feature type="coiled-coil region" evidence="1">
    <location>
        <begin position="445"/>
        <end position="528"/>
    </location>
</feature>